<accession>A0A0F9Z4A3</accession>
<dbReference type="EMBL" id="LAZR01000001">
    <property type="protein sequence ID" value="KKO12034.1"/>
    <property type="molecule type" value="Genomic_DNA"/>
</dbReference>
<sequence length="344" mass="35008">MTMLRIKIMLSTICLFIVSPVLAQGQNGQPFQNLQDQIGNLQAQINAMQTDSSTAPINLEVDCNNGESISGAIASVGGALNRLNIEIAGECTEQVFLSRSNVHLQGVSADAGITGNYALFAVNGASNISVDSLTLDGGLAALACLENSAVYGSNLVLENSGSGILAHSGGACEIRDSILQNNNQGMTIGTNGVVDAKGVIVQYSSGTAANVYAGGSLTLNASASGASLIRNNRYGLSIFANGSLRPLSVVIEDNQSIGINLFSGGALVMDSYTSGGLVVQNNDGHGIIVQPLSSASFLGQVNLNNNEGMGLVCIGVHSAGGLENVLAAGNANGDISGTCVFQPN</sequence>
<name>A0A0F9Z4A3_9ZZZZ</name>
<comment type="caution">
    <text evidence="1">The sequence shown here is derived from an EMBL/GenBank/DDBJ whole genome shotgun (WGS) entry which is preliminary data.</text>
</comment>
<reference evidence="1" key="1">
    <citation type="journal article" date="2015" name="Nature">
        <title>Complex archaea that bridge the gap between prokaryotes and eukaryotes.</title>
        <authorList>
            <person name="Spang A."/>
            <person name="Saw J.H."/>
            <person name="Jorgensen S.L."/>
            <person name="Zaremba-Niedzwiedzka K."/>
            <person name="Martijn J."/>
            <person name="Lind A.E."/>
            <person name="van Eijk R."/>
            <person name="Schleper C."/>
            <person name="Guy L."/>
            <person name="Ettema T.J."/>
        </authorList>
    </citation>
    <scope>NUCLEOTIDE SEQUENCE</scope>
</reference>
<gene>
    <name evidence="1" type="ORF">LCGC14_0000420</name>
</gene>
<dbReference type="InterPro" id="IPR011050">
    <property type="entry name" value="Pectin_lyase_fold/virulence"/>
</dbReference>
<dbReference type="SUPFAM" id="SSF51126">
    <property type="entry name" value="Pectin lyase-like"/>
    <property type="match status" value="1"/>
</dbReference>
<proteinExistence type="predicted"/>
<dbReference type="AlphaFoldDB" id="A0A0F9Z4A3"/>
<protein>
    <recommendedName>
        <fullName evidence="2">Right handed beta helix domain-containing protein</fullName>
    </recommendedName>
</protein>
<organism evidence="1">
    <name type="scientific">marine sediment metagenome</name>
    <dbReference type="NCBI Taxonomy" id="412755"/>
    <lineage>
        <taxon>unclassified sequences</taxon>
        <taxon>metagenomes</taxon>
        <taxon>ecological metagenomes</taxon>
    </lineage>
</organism>
<evidence type="ECO:0008006" key="2">
    <source>
        <dbReference type="Google" id="ProtNLM"/>
    </source>
</evidence>
<evidence type="ECO:0000313" key="1">
    <source>
        <dbReference type="EMBL" id="KKO12034.1"/>
    </source>
</evidence>